<comment type="caution">
    <text evidence="2">The sequence shown here is derived from an EMBL/GenBank/DDBJ whole genome shotgun (WGS) entry which is preliminary data.</text>
</comment>
<protein>
    <submittedName>
        <fullName evidence="2">Uncharacterized protein</fullName>
    </submittedName>
</protein>
<gene>
    <name evidence="2" type="ORF">CKAH01_01835</name>
</gene>
<feature type="compositionally biased region" description="Polar residues" evidence="1">
    <location>
        <begin position="1"/>
        <end position="25"/>
    </location>
</feature>
<evidence type="ECO:0000256" key="1">
    <source>
        <dbReference type="SAM" id="MobiDB-lite"/>
    </source>
</evidence>
<dbReference type="Proteomes" id="UP001281614">
    <property type="component" value="Unassembled WGS sequence"/>
</dbReference>
<dbReference type="EMBL" id="VYYT01000444">
    <property type="protein sequence ID" value="KAK2735454.1"/>
    <property type="molecule type" value="Genomic_DNA"/>
</dbReference>
<feature type="compositionally biased region" description="Basic and acidic residues" evidence="1">
    <location>
        <begin position="26"/>
        <end position="36"/>
    </location>
</feature>
<evidence type="ECO:0000313" key="2">
    <source>
        <dbReference type="EMBL" id="KAK2735454.1"/>
    </source>
</evidence>
<organism evidence="2 3">
    <name type="scientific">Colletotrichum kahawae</name>
    <name type="common">Coffee berry disease fungus</name>
    <dbReference type="NCBI Taxonomy" id="34407"/>
    <lineage>
        <taxon>Eukaryota</taxon>
        <taxon>Fungi</taxon>
        <taxon>Dikarya</taxon>
        <taxon>Ascomycota</taxon>
        <taxon>Pezizomycotina</taxon>
        <taxon>Sordariomycetes</taxon>
        <taxon>Hypocreomycetidae</taxon>
        <taxon>Glomerellales</taxon>
        <taxon>Glomerellaceae</taxon>
        <taxon>Colletotrichum</taxon>
        <taxon>Colletotrichum gloeosporioides species complex</taxon>
    </lineage>
</organism>
<feature type="region of interest" description="Disordered" evidence="1">
    <location>
        <begin position="1"/>
        <end position="81"/>
    </location>
</feature>
<accession>A0AAD9Y2L4</accession>
<proteinExistence type="predicted"/>
<feature type="compositionally biased region" description="Polar residues" evidence="1">
    <location>
        <begin position="53"/>
        <end position="67"/>
    </location>
</feature>
<reference evidence="2" key="1">
    <citation type="submission" date="2023-02" db="EMBL/GenBank/DDBJ databases">
        <title>Colletotrichum kahawae CIFC_Que2 genome sequencing and assembly.</title>
        <authorList>
            <person name="Baroncelli R."/>
        </authorList>
    </citation>
    <scope>NUCLEOTIDE SEQUENCE</scope>
    <source>
        <strain evidence="2">CIFC_Que2</strain>
    </source>
</reference>
<dbReference type="AlphaFoldDB" id="A0AAD9Y2L4"/>
<name>A0AAD9Y2L4_COLKA</name>
<sequence length="113" mass="12208">MSSATTKYATQKRIASSSQPGQAPDSNEKEKKDTPVRRPSTPTLTVRPRARPQSGTRSSPPSIQPQASRARAALQTESAKATRVLHSRVSRISLINQGGICSSCKEPRIGRIL</sequence>
<keyword evidence="3" id="KW-1185">Reference proteome</keyword>
<evidence type="ECO:0000313" key="3">
    <source>
        <dbReference type="Proteomes" id="UP001281614"/>
    </source>
</evidence>